<proteinExistence type="inferred from homology"/>
<keyword evidence="6" id="KW-1185">Reference proteome</keyword>
<dbReference type="InterPro" id="IPR039298">
    <property type="entry name" value="ACOT13"/>
</dbReference>
<protein>
    <recommendedName>
        <fullName evidence="3">Thioesterase domain-containing protein</fullName>
    </recommendedName>
</protein>
<gene>
    <name evidence="4" type="ORF">B456_007G096600</name>
    <name evidence="5" type="ORF">Gorai_018363</name>
</gene>
<dbReference type="Pfam" id="PF03061">
    <property type="entry name" value="4HBT"/>
    <property type="match status" value="1"/>
</dbReference>
<dbReference type="KEGG" id="gra:105802665"/>
<dbReference type="EMBL" id="CM001746">
    <property type="protein sequence ID" value="KJB41252.1"/>
    <property type="molecule type" value="Genomic_DNA"/>
</dbReference>
<dbReference type="OrthoDB" id="46529at2759"/>
<dbReference type="PANTHER" id="PTHR21660">
    <property type="entry name" value="THIOESTERASE SUPERFAMILY MEMBER-RELATED"/>
    <property type="match status" value="1"/>
</dbReference>
<dbReference type="GO" id="GO:0047617">
    <property type="term" value="F:fatty acyl-CoA hydrolase activity"/>
    <property type="evidence" value="ECO:0007669"/>
    <property type="project" value="InterPro"/>
</dbReference>
<dbReference type="SUPFAM" id="SSF54637">
    <property type="entry name" value="Thioesterase/thiol ester dehydrase-isomerase"/>
    <property type="match status" value="1"/>
</dbReference>
<evidence type="ECO:0000256" key="1">
    <source>
        <dbReference type="ARBA" id="ARBA00008324"/>
    </source>
</evidence>
<dbReference type="EMBL" id="JABEZZ010000007">
    <property type="protein sequence ID" value="MBA0589624.1"/>
    <property type="molecule type" value="Genomic_DNA"/>
</dbReference>
<evidence type="ECO:0000313" key="6">
    <source>
        <dbReference type="Proteomes" id="UP000032304"/>
    </source>
</evidence>
<evidence type="ECO:0000313" key="4">
    <source>
        <dbReference type="EMBL" id="KJB41252.1"/>
    </source>
</evidence>
<dbReference type="Gene3D" id="3.10.129.10">
    <property type="entry name" value="Hotdog Thioesterase"/>
    <property type="match status" value="1"/>
</dbReference>
<evidence type="ECO:0000313" key="5">
    <source>
        <dbReference type="EMBL" id="MBA0589624.1"/>
    </source>
</evidence>
<dbReference type="PANTHER" id="PTHR21660:SF12">
    <property type="entry name" value="OS07G0462700 PROTEIN"/>
    <property type="match status" value="1"/>
</dbReference>
<reference evidence="5" key="3">
    <citation type="submission" date="2020-04" db="EMBL/GenBank/DDBJ databases">
        <authorList>
            <person name="Grover C.E."/>
            <person name="Arick M.A. II"/>
            <person name="Thrash A."/>
            <person name="Conover J.L."/>
            <person name="Sanders W.S."/>
            <person name="Peterson D.G."/>
            <person name="Scheffler J.A."/>
            <person name="Scheffler B.E."/>
            <person name="Wendel J.F."/>
        </authorList>
    </citation>
    <scope>NUCLEOTIDE SEQUENCE</scope>
    <source>
        <strain evidence="5">8</strain>
        <tissue evidence="5">Leaf</tissue>
    </source>
</reference>
<evidence type="ECO:0000259" key="3">
    <source>
        <dbReference type="Pfam" id="PF03061"/>
    </source>
</evidence>
<organism evidence="4 6">
    <name type="scientific">Gossypium raimondii</name>
    <name type="common">Peruvian cotton</name>
    <name type="synonym">Gossypium klotzschianum subsp. raimondii</name>
    <dbReference type="NCBI Taxonomy" id="29730"/>
    <lineage>
        <taxon>Eukaryota</taxon>
        <taxon>Viridiplantae</taxon>
        <taxon>Streptophyta</taxon>
        <taxon>Embryophyta</taxon>
        <taxon>Tracheophyta</taxon>
        <taxon>Spermatophyta</taxon>
        <taxon>Magnoliopsida</taxon>
        <taxon>eudicotyledons</taxon>
        <taxon>Gunneridae</taxon>
        <taxon>Pentapetalae</taxon>
        <taxon>rosids</taxon>
        <taxon>malvids</taxon>
        <taxon>Malvales</taxon>
        <taxon>Malvaceae</taxon>
        <taxon>Malvoideae</taxon>
        <taxon>Gossypium</taxon>
    </lineage>
</organism>
<dbReference type="InterPro" id="IPR006683">
    <property type="entry name" value="Thioestr_dom"/>
</dbReference>
<accession>A0A0D2P679</accession>
<dbReference type="OMA" id="MAYSARV"/>
<feature type="domain" description="Thioesterase" evidence="3">
    <location>
        <begin position="94"/>
        <end position="167"/>
    </location>
</feature>
<name>A0A0D2P679_GOSRA</name>
<dbReference type="Proteomes" id="UP000032304">
    <property type="component" value="Chromosome 7"/>
</dbReference>
<dbReference type="STRING" id="29730.A0A0D2P679"/>
<dbReference type="Gramene" id="KJB41252">
    <property type="protein sequence ID" value="KJB41252"/>
    <property type="gene ID" value="B456_007G096600"/>
</dbReference>
<reference evidence="5 7" key="2">
    <citation type="journal article" date="2019" name="Genome Biol. Evol.">
        <title>Insights into the evolution of the New World diploid cottons (Gossypium, subgenus Houzingenia) based on genome sequencing.</title>
        <authorList>
            <person name="Grover C.E."/>
            <person name="Arick M.A. 2nd"/>
            <person name="Thrash A."/>
            <person name="Conover J.L."/>
            <person name="Sanders W.S."/>
            <person name="Peterson D.G."/>
            <person name="Frelichowski J.E."/>
            <person name="Scheffler J.A."/>
            <person name="Scheffler B.E."/>
            <person name="Wendel J.F."/>
        </authorList>
    </citation>
    <scope>NUCLEOTIDE SEQUENCE [LARGE SCALE GENOMIC DNA]</scope>
    <source>
        <strain evidence="5">8</strain>
        <tissue evidence="5">Leaf</tissue>
    </source>
</reference>
<dbReference type="eggNOG" id="KOG3328">
    <property type="taxonomic scope" value="Eukaryota"/>
</dbReference>
<evidence type="ECO:0000256" key="2">
    <source>
        <dbReference type="SAM" id="MobiDB-lite"/>
    </source>
</evidence>
<comment type="similarity">
    <text evidence="1">Belongs to the thioesterase PaaI family.</text>
</comment>
<dbReference type="CDD" id="cd03443">
    <property type="entry name" value="PaaI_thioesterase"/>
    <property type="match status" value="1"/>
</dbReference>
<evidence type="ECO:0000313" key="7">
    <source>
        <dbReference type="Proteomes" id="UP000593578"/>
    </source>
</evidence>
<feature type="region of interest" description="Disordered" evidence="2">
    <location>
        <begin position="1"/>
        <end position="33"/>
    </location>
</feature>
<dbReference type="Proteomes" id="UP000593578">
    <property type="component" value="Unassembled WGS sequence"/>
</dbReference>
<reference evidence="4 6" key="1">
    <citation type="journal article" date="2012" name="Nature">
        <title>Repeated polyploidization of Gossypium genomes and the evolution of spinnable cotton fibres.</title>
        <authorList>
            <person name="Paterson A.H."/>
            <person name="Wendel J.F."/>
            <person name="Gundlach H."/>
            <person name="Guo H."/>
            <person name="Jenkins J."/>
            <person name="Jin D."/>
            <person name="Llewellyn D."/>
            <person name="Showmaker K.C."/>
            <person name="Shu S."/>
            <person name="Udall J."/>
            <person name="Yoo M.J."/>
            <person name="Byers R."/>
            <person name="Chen W."/>
            <person name="Doron-Faigenboim A."/>
            <person name="Duke M.V."/>
            <person name="Gong L."/>
            <person name="Grimwood J."/>
            <person name="Grover C."/>
            <person name="Grupp K."/>
            <person name="Hu G."/>
            <person name="Lee T.H."/>
            <person name="Li J."/>
            <person name="Lin L."/>
            <person name="Liu T."/>
            <person name="Marler B.S."/>
            <person name="Page J.T."/>
            <person name="Roberts A.W."/>
            <person name="Romanel E."/>
            <person name="Sanders W.S."/>
            <person name="Szadkowski E."/>
            <person name="Tan X."/>
            <person name="Tang H."/>
            <person name="Xu C."/>
            <person name="Wang J."/>
            <person name="Wang Z."/>
            <person name="Zhang D."/>
            <person name="Zhang L."/>
            <person name="Ashrafi H."/>
            <person name="Bedon F."/>
            <person name="Bowers J.E."/>
            <person name="Brubaker C.L."/>
            <person name="Chee P.W."/>
            <person name="Das S."/>
            <person name="Gingle A.R."/>
            <person name="Haigler C.H."/>
            <person name="Harker D."/>
            <person name="Hoffmann L.V."/>
            <person name="Hovav R."/>
            <person name="Jones D.C."/>
            <person name="Lemke C."/>
            <person name="Mansoor S."/>
            <person name="ur Rahman M."/>
            <person name="Rainville L.N."/>
            <person name="Rambani A."/>
            <person name="Reddy U.K."/>
            <person name="Rong J.K."/>
            <person name="Saranga Y."/>
            <person name="Scheffler B.E."/>
            <person name="Scheffler J.A."/>
            <person name="Stelly D.M."/>
            <person name="Triplett B.A."/>
            <person name="Van Deynze A."/>
            <person name="Vaslin M.F."/>
            <person name="Waghmare V.N."/>
            <person name="Walford S.A."/>
            <person name="Wright R.J."/>
            <person name="Zaki E.A."/>
            <person name="Zhang T."/>
            <person name="Dennis E.S."/>
            <person name="Mayer K.F."/>
            <person name="Peterson D.G."/>
            <person name="Rokhsar D.S."/>
            <person name="Wang X."/>
            <person name="Schmutz J."/>
        </authorList>
    </citation>
    <scope>NUCLEOTIDE SEQUENCE [LARGE SCALE GENOMIC DNA]</scope>
</reference>
<sequence length="187" mass="20047">MANPSSASPASREPHALSSSDGATTAKPGERSTPYASNVMRFLESVGISNPIPDNYSSEDFYSDFLCNHLKTDAVRRGHITCFTTVKPTILNSMGGLHGGVVAAISERVAIATARTVVGEDKELFLGELAMSYLSPATINAELIVDGSVVRRGRNTTVVAVEFKMRKTGKLIYSSRATFYNSPIAKL</sequence>
<dbReference type="AlphaFoldDB" id="A0A0D2P679"/>
<dbReference type="InterPro" id="IPR029069">
    <property type="entry name" value="HotDog_dom_sf"/>
</dbReference>